<evidence type="ECO:0000313" key="2">
    <source>
        <dbReference type="Proteomes" id="UP000279909"/>
    </source>
</evidence>
<dbReference type="EMBL" id="RHLQ01000092">
    <property type="protein sequence ID" value="RNC95380.1"/>
    <property type="molecule type" value="Genomic_DNA"/>
</dbReference>
<name>A0A3M8H0G9_9BACI</name>
<comment type="caution">
    <text evidence="1">The sequence shown here is derived from an EMBL/GenBank/DDBJ whole genome shotgun (WGS) entry which is preliminary data.</text>
</comment>
<sequence length="98" mass="11408">MSKLTKVNKWANKNGYCVKIREYIKSYHLLITVNESLSFDVSFQESTIYHSIQGKEGRPKGVYLAINRKNRPGFSFPYSSQEEIILKMEEEISNLTKN</sequence>
<dbReference type="Proteomes" id="UP000279909">
    <property type="component" value="Unassembled WGS sequence"/>
</dbReference>
<protein>
    <submittedName>
        <fullName evidence="1">Uncharacterized protein</fullName>
    </submittedName>
</protein>
<proteinExistence type="predicted"/>
<accession>A0A3M8H0G9</accession>
<evidence type="ECO:0000313" key="1">
    <source>
        <dbReference type="EMBL" id="RNC95380.1"/>
    </source>
</evidence>
<reference evidence="1 2" key="1">
    <citation type="journal article" date="2014" name="Int. J. Syst. Evol. Microbiol.">
        <title>Lysinibacillus halotolerans sp. nov., isolated from saline-alkaline soil.</title>
        <authorList>
            <person name="Kong D."/>
            <person name="Wang Y."/>
            <person name="Zhao B."/>
            <person name="Li Y."/>
            <person name="Song J."/>
            <person name="Zhai Y."/>
            <person name="Zhang C."/>
            <person name="Wang H."/>
            <person name="Chen X."/>
            <person name="Zhao B."/>
            <person name="Ruan Z."/>
        </authorList>
    </citation>
    <scope>NUCLEOTIDE SEQUENCE [LARGE SCALE GENOMIC DNA]</scope>
    <source>
        <strain evidence="1 2">MCCC 1A12703</strain>
    </source>
</reference>
<keyword evidence="2" id="KW-1185">Reference proteome</keyword>
<organism evidence="1 2">
    <name type="scientific">Lysinibacillus halotolerans</name>
    <dbReference type="NCBI Taxonomy" id="1368476"/>
    <lineage>
        <taxon>Bacteria</taxon>
        <taxon>Bacillati</taxon>
        <taxon>Bacillota</taxon>
        <taxon>Bacilli</taxon>
        <taxon>Bacillales</taxon>
        <taxon>Bacillaceae</taxon>
        <taxon>Lysinibacillus</taxon>
    </lineage>
</organism>
<gene>
    <name evidence="1" type="ORF">EC501_18140</name>
</gene>
<dbReference type="AlphaFoldDB" id="A0A3M8H0G9"/>